<dbReference type="InterPro" id="IPR003593">
    <property type="entry name" value="AAA+_ATPase"/>
</dbReference>
<dbReference type="InterPro" id="IPR052026">
    <property type="entry name" value="ExeA_AAA_ATPase_DNA-bind"/>
</dbReference>
<keyword evidence="3" id="KW-1185">Reference proteome</keyword>
<organism evidence="2 3">
    <name type="scientific">Thiobacter aerophilum</name>
    <dbReference type="NCBI Taxonomy" id="3121275"/>
    <lineage>
        <taxon>Bacteria</taxon>
        <taxon>Pseudomonadati</taxon>
        <taxon>Pseudomonadota</taxon>
        <taxon>Betaproteobacteria</taxon>
        <taxon>Burkholderiales</taxon>
        <taxon>Thiobacteraceae</taxon>
        <taxon>Thiobacter</taxon>
    </lineage>
</organism>
<dbReference type="Proteomes" id="UP001482231">
    <property type="component" value="Unassembled WGS sequence"/>
</dbReference>
<dbReference type="PANTHER" id="PTHR35894:SF1">
    <property type="entry name" value="PHOSPHORIBULOKINASE _ URIDINE KINASE FAMILY"/>
    <property type="match status" value="1"/>
</dbReference>
<evidence type="ECO:0000313" key="2">
    <source>
        <dbReference type="EMBL" id="MEO1766718.1"/>
    </source>
</evidence>
<dbReference type="InterPro" id="IPR049945">
    <property type="entry name" value="AAA_22"/>
</dbReference>
<dbReference type="InterPro" id="IPR027417">
    <property type="entry name" value="P-loop_NTPase"/>
</dbReference>
<dbReference type="NCBIfam" id="TIGR03015">
    <property type="entry name" value="pepcterm_ATPase"/>
    <property type="match status" value="1"/>
</dbReference>
<dbReference type="RefSeq" id="WP_347307825.1">
    <property type="nucleotide sequence ID" value="NZ_JBAJEX010000003.1"/>
</dbReference>
<reference evidence="2 3" key="1">
    <citation type="submission" date="2024-02" db="EMBL/GenBank/DDBJ databases">
        <title>New thermophilic sulfur-oxidizing bacteria from a hot springs of the Uzon caldera (Kamchatka, Russia).</title>
        <authorList>
            <person name="Dukat A.M."/>
            <person name="Elcheninov A.G."/>
            <person name="Frolov E.N."/>
        </authorList>
    </citation>
    <scope>NUCLEOTIDE SEQUENCE [LARGE SCALE GENOMIC DNA]</scope>
    <source>
        <strain evidence="2 3">AK1</strain>
    </source>
</reference>
<dbReference type="SUPFAM" id="SSF52540">
    <property type="entry name" value="P-loop containing nucleoside triphosphate hydrolases"/>
    <property type="match status" value="1"/>
</dbReference>
<dbReference type="Gene3D" id="3.40.50.300">
    <property type="entry name" value="P-loop containing nucleotide triphosphate hydrolases"/>
    <property type="match status" value="1"/>
</dbReference>
<evidence type="ECO:0000259" key="1">
    <source>
        <dbReference type="SMART" id="SM00382"/>
    </source>
</evidence>
<dbReference type="Pfam" id="PF13401">
    <property type="entry name" value="AAA_22"/>
    <property type="match status" value="1"/>
</dbReference>
<dbReference type="SMART" id="SM00382">
    <property type="entry name" value="AAA"/>
    <property type="match status" value="1"/>
</dbReference>
<name>A0ABV0EDI3_9BURK</name>
<comment type="caution">
    <text evidence="2">The sequence shown here is derived from an EMBL/GenBank/DDBJ whole genome shotgun (WGS) entry which is preliminary data.</text>
</comment>
<evidence type="ECO:0000313" key="3">
    <source>
        <dbReference type="Proteomes" id="UP001482231"/>
    </source>
</evidence>
<accession>A0ABV0EDI3</accession>
<feature type="domain" description="AAA+ ATPase" evidence="1">
    <location>
        <begin position="42"/>
        <end position="207"/>
    </location>
</feature>
<gene>
    <name evidence="2" type="ORF">V6E02_05780</name>
</gene>
<sequence length="332" mass="37160">MYEAFYRLRAKPFSLNPDPRFFFGSKGHKRAMAYLEYGLSLKEGFIVITGEIGAGKTMLVRNLFKKLEHEDVVAAQIVSTQLDADDMLRSVAGAFGLEQEGLNKASLLKKLESYLLSVHRQGKRALLVVDEAQNLSPRAVEELRMLSNFQHGNEPLLQSFLLGQPEFRATLQSEELQQLKQRVIASYHLSAMDAAETRAYIQHRLDLVGWQGDPSISDAAYQLIHEFTGGIPRRINTLCDRLMLLGFLAEKHHFDRAEVQEVIDDLSQEVVYSTAPVKPKPGLAAVPAAQGAPGLEERIEGIERSLNRLLAMMRKLLHTLGEDKAGERISHG</sequence>
<protein>
    <submittedName>
        <fullName evidence="2">XrtA/PEP-CTERM system-associated ATPase</fullName>
    </submittedName>
</protein>
<proteinExistence type="predicted"/>
<dbReference type="InterPro" id="IPR017466">
    <property type="entry name" value="XrtA-assoc_ATPase-like"/>
</dbReference>
<dbReference type="EMBL" id="JBAJEX010000003">
    <property type="protein sequence ID" value="MEO1766718.1"/>
    <property type="molecule type" value="Genomic_DNA"/>
</dbReference>
<dbReference type="PANTHER" id="PTHR35894">
    <property type="entry name" value="GENERAL SECRETION PATHWAY PROTEIN A-RELATED"/>
    <property type="match status" value="1"/>
</dbReference>